<dbReference type="KEGG" id="htu:Htur_3872"/>
<keyword evidence="2" id="KW-1185">Reference proteome</keyword>
<dbReference type="Proteomes" id="UP000001903">
    <property type="component" value="Plasmid pHTUR01"/>
</dbReference>
<reference evidence="1 2" key="1">
    <citation type="journal article" date="2010" name="Stand. Genomic Sci.">
        <title>Complete genome sequence of Haloterrigena turkmenica type strain (4k).</title>
        <authorList>
            <person name="Saunders E."/>
            <person name="Tindall B.J."/>
            <person name="Fahnrich R."/>
            <person name="Lapidus A."/>
            <person name="Copeland A."/>
            <person name="Del Rio T.G."/>
            <person name="Lucas S."/>
            <person name="Chen F."/>
            <person name="Tice H."/>
            <person name="Cheng J.F."/>
            <person name="Han C."/>
            <person name="Detter J.C."/>
            <person name="Bruce D."/>
            <person name="Goodwin L."/>
            <person name="Chain P."/>
            <person name="Pitluck S."/>
            <person name="Pati A."/>
            <person name="Ivanova N."/>
            <person name="Mavromatis K."/>
            <person name="Chen A."/>
            <person name="Palaniappan K."/>
            <person name="Land M."/>
            <person name="Hauser L."/>
            <person name="Chang Y.J."/>
            <person name="Jeffries C.D."/>
            <person name="Brettin T."/>
            <person name="Rohde M."/>
            <person name="Goker M."/>
            <person name="Bristow J."/>
            <person name="Eisen J.A."/>
            <person name="Markowitz V."/>
            <person name="Hugenholtz P."/>
            <person name="Klenk H.P."/>
            <person name="Kyrpides N.C."/>
        </authorList>
    </citation>
    <scope>NUCLEOTIDE SEQUENCE [LARGE SCALE GENOMIC DNA]</scope>
    <source>
        <strain evidence="2">ATCC 51198 / DSM 5511 / JCM 9101 / NCIMB 13204 / VKM B-1734 / 4k</strain>
    </source>
</reference>
<dbReference type="GeneID" id="8744500"/>
<protein>
    <recommendedName>
        <fullName evidence="3">L-rhamnose mutarotase</fullName>
    </recommendedName>
</protein>
<dbReference type="Gene3D" id="3.30.70.100">
    <property type="match status" value="1"/>
</dbReference>
<dbReference type="GO" id="GO:0016857">
    <property type="term" value="F:racemase and epimerase activity, acting on carbohydrates and derivatives"/>
    <property type="evidence" value="ECO:0007669"/>
    <property type="project" value="InterPro"/>
</dbReference>
<dbReference type="Pfam" id="PF05336">
    <property type="entry name" value="rhaM"/>
    <property type="match status" value="1"/>
</dbReference>
<dbReference type="InterPro" id="IPR008000">
    <property type="entry name" value="Rham/fucose_mutarotase"/>
</dbReference>
<proteinExistence type="predicted"/>
<gene>
    <name evidence="1" type="ordered locus">Htur_3872</name>
</gene>
<evidence type="ECO:0000313" key="2">
    <source>
        <dbReference type="Proteomes" id="UP000001903"/>
    </source>
</evidence>
<dbReference type="EMBL" id="CP001861">
    <property type="protein sequence ID" value="ADB62730.1"/>
    <property type="molecule type" value="Genomic_DNA"/>
</dbReference>
<dbReference type="RefSeq" id="WP_012944974.1">
    <property type="nucleotide sequence ID" value="NC_013744.1"/>
</dbReference>
<dbReference type="OrthoDB" id="180113at2157"/>
<evidence type="ECO:0000313" key="1">
    <source>
        <dbReference type="EMBL" id="ADB62730.1"/>
    </source>
</evidence>
<organism evidence="1 2">
    <name type="scientific">Haloterrigena turkmenica (strain ATCC 51198 / DSM 5511 / JCM 9101 / NCIMB 13204 / VKM B-1734 / 4k)</name>
    <name type="common">Halococcus turkmenicus</name>
    <dbReference type="NCBI Taxonomy" id="543526"/>
    <lineage>
        <taxon>Archaea</taxon>
        <taxon>Methanobacteriati</taxon>
        <taxon>Methanobacteriota</taxon>
        <taxon>Stenosarchaea group</taxon>
        <taxon>Halobacteria</taxon>
        <taxon>Halobacteriales</taxon>
        <taxon>Natrialbaceae</taxon>
        <taxon>Haloterrigena</taxon>
    </lineage>
</organism>
<name>D2S033_HALTV</name>
<accession>D2S033</accession>
<keyword evidence="1" id="KW-0614">Plasmid</keyword>
<dbReference type="AlphaFoldDB" id="D2S033"/>
<sequence length="101" mass="11739">MARIAFHLKIADGQREAYREAHEDVPAWLEEAYLESDAGLETYSVFESDGHVFGFMELDDPDAIRDVMETSDEQARWAEEMDGILVDDDSDQWMDEVYRMI</sequence>
<geneLocation type="plasmid" evidence="1 2">
    <name>pHTUR01</name>
</geneLocation>
<evidence type="ECO:0008006" key="3">
    <source>
        <dbReference type="Google" id="ProtNLM"/>
    </source>
</evidence>
<dbReference type="SUPFAM" id="SSF54909">
    <property type="entry name" value="Dimeric alpha+beta barrel"/>
    <property type="match status" value="1"/>
</dbReference>
<dbReference type="InterPro" id="IPR011008">
    <property type="entry name" value="Dimeric_a/b-barrel"/>
</dbReference>
<dbReference type="HOGENOM" id="CLU_2285004_0_0_2"/>